<evidence type="ECO:0000313" key="4">
    <source>
        <dbReference type="Proteomes" id="UP001597182"/>
    </source>
</evidence>
<sequence length="777" mass="88678">MDIDALVGLVGAVNPGSASAVDKRRRSVRRFAEHLAAFPGDDWQQRWSASGWDHSDELIRTLNTARSHTWSMSAGFKLMAAMRAIVPSVRALRRNAPQDYHRVFLTIQNDPLLDRVADRIRASQMSHRYHARALNHLTFALTSQAIPMSDLTPAALLDFAFAYREAVPAASADRWPVHLIWDVLVELEHFPPSAPPTLRLAMIGSRRSIPQLVDQHGIRHAGVRQLLVDYLEHRAVEGMDYSSVDGLARLLARNFWGVVEQINPGRADLRLDERTYRAWREEIAVVRGKDGSTRPRRHLTSLLTAVRAFYLDLQSWAPDAPERWAQWVAPCPVPITTDRSYTRARARLTERMADRTRQLQPLLPLLVQHVAERRRHHEDLLDAASGAEPDAVFEFAGNRYRRLPVSSATLRARQLRGLPEDRIRLRILDGEAGDSPDERAMGAGTETGTEVVVQHEVKRSFWTWAVVEVLRLTGIRIEELLELSQLSVRQYRRANNELVALLVIAPSKSDRERVIPMSPELLHVIAEILRHHQRAGRPVPMVRRWDYHERELSPPLPLLFQHQVGPIPRGFSPNYVLRVLARACEEVAATHPGFAGTRFTPHDFRRVFATDLVNNGLPIHIGAALLGHSNLQTTRGYVAVFDDDVVRHYQQFLSRRRGLRPAEEYRPVTDEEWTEFEAHFDKRKVELGSCGRPYATPCAHEHACIRCPSLHVNPTMLFRLDALEADLLARRDHAEQQHWLGELEGLDLTLDHLRRKRDQTRRLAVTIEQARDRPPAR</sequence>
<dbReference type="EMBL" id="JBHTMB010000207">
    <property type="protein sequence ID" value="MFD1236177.1"/>
    <property type="molecule type" value="Genomic_DNA"/>
</dbReference>
<dbReference type="PANTHER" id="PTHR30349:SF64">
    <property type="entry name" value="PROPHAGE INTEGRASE INTD-RELATED"/>
    <property type="match status" value="1"/>
</dbReference>
<dbReference type="Gene3D" id="1.10.443.10">
    <property type="entry name" value="Intergrase catalytic core"/>
    <property type="match status" value="1"/>
</dbReference>
<gene>
    <name evidence="3" type="ORF">ACFQ34_23040</name>
</gene>
<dbReference type="PROSITE" id="PS51898">
    <property type="entry name" value="TYR_RECOMBINASE"/>
    <property type="match status" value="1"/>
</dbReference>
<evidence type="ECO:0000313" key="3">
    <source>
        <dbReference type="EMBL" id="MFD1236177.1"/>
    </source>
</evidence>
<dbReference type="Pfam" id="PF00589">
    <property type="entry name" value="Phage_integrase"/>
    <property type="match status" value="1"/>
</dbReference>
<dbReference type="InterPro" id="IPR002104">
    <property type="entry name" value="Integrase_catalytic"/>
</dbReference>
<feature type="domain" description="Tyr recombinase" evidence="2">
    <location>
        <begin position="413"/>
        <end position="650"/>
    </location>
</feature>
<dbReference type="Proteomes" id="UP001597182">
    <property type="component" value="Unassembled WGS sequence"/>
</dbReference>
<evidence type="ECO:0000256" key="1">
    <source>
        <dbReference type="ARBA" id="ARBA00023172"/>
    </source>
</evidence>
<dbReference type="PANTHER" id="PTHR30349">
    <property type="entry name" value="PHAGE INTEGRASE-RELATED"/>
    <property type="match status" value="1"/>
</dbReference>
<dbReference type="InterPro" id="IPR013762">
    <property type="entry name" value="Integrase-like_cat_sf"/>
</dbReference>
<keyword evidence="4" id="KW-1185">Reference proteome</keyword>
<comment type="caution">
    <text evidence="3">The sequence shown here is derived from an EMBL/GenBank/DDBJ whole genome shotgun (WGS) entry which is preliminary data.</text>
</comment>
<protein>
    <submittedName>
        <fullName evidence="3">Tyrosine-type recombinase/integrase</fullName>
    </submittedName>
</protein>
<dbReference type="InterPro" id="IPR011010">
    <property type="entry name" value="DNA_brk_join_enz"/>
</dbReference>
<evidence type="ECO:0000259" key="2">
    <source>
        <dbReference type="PROSITE" id="PS51898"/>
    </source>
</evidence>
<organism evidence="3 4">
    <name type="scientific">Pseudonocardia benzenivorans</name>
    <dbReference type="NCBI Taxonomy" id="228005"/>
    <lineage>
        <taxon>Bacteria</taxon>
        <taxon>Bacillati</taxon>
        <taxon>Actinomycetota</taxon>
        <taxon>Actinomycetes</taxon>
        <taxon>Pseudonocardiales</taxon>
        <taxon>Pseudonocardiaceae</taxon>
        <taxon>Pseudonocardia</taxon>
    </lineage>
</organism>
<keyword evidence="1" id="KW-0233">DNA recombination</keyword>
<dbReference type="SUPFAM" id="SSF56349">
    <property type="entry name" value="DNA breaking-rejoining enzymes"/>
    <property type="match status" value="1"/>
</dbReference>
<dbReference type="InterPro" id="IPR050090">
    <property type="entry name" value="Tyrosine_recombinase_XerCD"/>
</dbReference>
<reference evidence="4" key="1">
    <citation type="journal article" date="2019" name="Int. J. Syst. Evol. Microbiol.">
        <title>The Global Catalogue of Microorganisms (GCM) 10K type strain sequencing project: providing services to taxonomists for standard genome sequencing and annotation.</title>
        <authorList>
            <consortium name="The Broad Institute Genomics Platform"/>
            <consortium name="The Broad Institute Genome Sequencing Center for Infectious Disease"/>
            <person name="Wu L."/>
            <person name="Ma J."/>
        </authorList>
    </citation>
    <scope>NUCLEOTIDE SEQUENCE [LARGE SCALE GENOMIC DNA]</scope>
    <source>
        <strain evidence="4">CCUG 49018</strain>
    </source>
</reference>
<name>A0ABW3VM87_9PSEU</name>
<accession>A0ABW3VM87</accession>
<dbReference type="CDD" id="cd00397">
    <property type="entry name" value="DNA_BRE_C"/>
    <property type="match status" value="1"/>
</dbReference>
<proteinExistence type="predicted"/>